<dbReference type="InterPro" id="IPR036179">
    <property type="entry name" value="Ig-like_dom_sf"/>
</dbReference>
<protein>
    <recommendedName>
        <fullName evidence="4">Ig-like domain-containing protein</fullName>
    </recommendedName>
</protein>
<feature type="domain" description="Ig-like" evidence="4">
    <location>
        <begin position="202"/>
        <end position="254"/>
    </location>
</feature>
<evidence type="ECO:0000256" key="1">
    <source>
        <dbReference type="ARBA" id="ARBA00022737"/>
    </source>
</evidence>
<keyword evidence="2" id="KW-1015">Disulfide bond</keyword>
<dbReference type="Gene3D" id="2.60.40.10">
    <property type="entry name" value="Immunoglobulins"/>
    <property type="match status" value="1"/>
</dbReference>
<feature type="domain" description="Ig-like" evidence="4">
    <location>
        <begin position="98"/>
        <end position="190"/>
    </location>
</feature>
<dbReference type="InterPro" id="IPR007110">
    <property type="entry name" value="Ig-like_dom"/>
</dbReference>
<dbReference type="PROSITE" id="PS50835">
    <property type="entry name" value="IG_LIKE"/>
    <property type="match status" value="2"/>
</dbReference>
<feature type="non-terminal residue" evidence="5">
    <location>
        <position position="1"/>
    </location>
</feature>
<dbReference type="PANTHER" id="PTHR44170">
    <property type="entry name" value="PROTEIN SIDEKICK"/>
    <property type="match status" value="1"/>
</dbReference>
<dbReference type="PANTHER" id="PTHR44170:SF6">
    <property type="entry name" value="CONTACTIN"/>
    <property type="match status" value="1"/>
</dbReference>
<evidence type="ECO:0000256" key="2">
    <source>
        <dbReference type="ARBA" id="ARBA00023157"/>
    </source>
</evidence>
<dbReference type="InterPro" id="IPR003598">
    <property type="entry name" value="Ig_sub2"/>
</dbReference>
<organism evidence="5">
    <name type="scientific">Arion vulgaris</name>
    <dbReference type="NCBI Taxonomy" id="1028688"/>
    <lineage>
        <taxon>Eukaryota</taxon>
        <taxon>Metazoa</taxon>
        <taxon>Spiralia</taxon>
        <taxon>Lophotrochozoa</taxon>
        <taxon>Mollusca</taxon>
        <taxon>Gastropoda</taxon>
        <taxon>Heterobranchia</taxon>
        <taxon>Euthyneura</taxon>
        <taxon>Panpulmonata</taxon>
        <taxon>Eupulmonata</taxon>
        <taxon>Stylommatophora</taxon>
        <taxon>Helicina</taxon>
        <taxon>Arionoidea</taxon>
        <taxon>Arionidae</taxon>
        <taxon>Arion</taxon>
    </lineage>
</organism>
<dbReference type="GO" id="GO:0005886">
    <property type="term" value="C:plasma membrane"/>
    <property type="evidence" value="ECO:0007669"/>
    <property type="project" value="TreeGrafter"/>
</dbReference>
<dbReference type="EMBL" id="HACG01051264">
    <property type="protein sequence ID" value="CEK98135.1"/>
    <property type="molecule type" value="Transcribed_RNA"/>
</dbReference>
<dbReference type="Pfam" id="PF13927">
    <property type="entry name" value="Ig_3"/>
    <property type="match status" value="1"/>
</dbReference>
<evidence type="ECO:0000259" key="4">
    <source>
        <dbReference type="PROSITE" id="PS50835"/>
    </source>
</evidence>
<name>A0A0B7C122_9EUPU</name>
<sequence length="254" mass="28018">GSGVGGGMSWVGDGTGVQTSPDMWTSTEDMTSAQNGQNIVFEYTVVTGKYMYGRQAPSVSSPYVCEISLNEAYRIVQQQRDHMFGTNITDRNNIIYGPRLVVQPKSIVVLTPLPTATIECVAVCNPESTYKWYRENSSGTMTELASARWLTITNGKLTFNSPVETRDKGAYQCLASNNIGSVLSDPVRINFGYLQEFSNDPPGPVYTRLYQGTAISCLLPGYNPAVSVKWYKEDDGPNFMRTDLHKYILVSNNG</sequence>
<proteinExistence type="predicted"/>
<dbReference type="SUPFAM" id="SSF48726">
    <property type="entry name" value="Immunoglobulin"/>
    <property type="match status" value="1"/>
</dbReference>
<feature type="non-terminal residue" evidence="5">
    <location>
        <position position="254"/>
    </location>
</feature>
<dbReference type="InterPro" id="IPR013783">
    <property type="entry name" value="Ig-like_fold"/>
</dbReference>
<evidence type="ECO:0000256" key="3">
    <source>
        <dbReference type="SAM" id="MobiDB-lite"/>
    </source>
</evidence>
<dbReference type="GO" id="GO:0007411">
    <property type="term" value="P:axon guidance"/>
    <property type="evidence" value="ECO:0007669"/>
    <property type="project" value="TreeGrafter"/>
</dbReference>
<reference evidence="5" key="1">
    <citation type="submission" date="2014-12" db="EMBL/GenBank/DDBJ databases">
        <title>Insight into the proteome of Arion vulgaris.</title>
        <authorList>
            <person name="Aradska J."/>
            <person name="Bulat T."/>
            <person name="Smidak R."/>
            <person name="Sarate P."/>
            <person name="Gangsoo J."/>
            <person name="Sialana F."/>
            <person name="Bilban M."/>
            <person name="Lubec G."/>
        </authorList>
    </citation>
    <scope>NUCLEOTIDE SEQUENCE</scope>
    <source>
        <tissue evidence="5">Skin</tissue>
    </source>
</reference>
<dbReference type="GO" id="GO:0098609">
    <property type="term" value="P:cell-cell adhesion"/>
    <property type="evidence" value="ECO:0007669"/>
    <property type="project" value="TreeGrafter"/>
</dbReference>
<evidence type="ECO:0000313" key="5">
    <source>
        <dbReference type="EMBL" id="CEK98135.1"/>
    </source>
</evidence>
<keyword evidence="1" id="KW-0677">Repeat</keyword>
<dbReference type="AlphaFoldDB" id="A0A0B7C122"/>
<feature type="compositionally biased region" description="Gly residues" evidence="3">
    <location>
        <begin position="1"/>
        <end position="15"/>
    </location>
</feature>
<gene>
    <name evidence="5" type="primary">ORF217891</name>
</gene>
<feature type="region of interest" description="Disordered" evidence="3">
    <location>
        <begin position="1"/>
        <end position="20"/>
    </location>
</feature>
<accession>A0A0B7C122</accession>
<dbReference type="SMART" id="SM00408">
    <property type="entry name" value="IGc2"/>
    <property type="match status" value="1"/>
</dbReference>
<dbReference type="GO" id="GO:0030424">
    <property type="term" value="C:axon"/>
    <property type="evidence" value="ECO:0007669"/>
    <property type="project" value="TreeGrafter"/>
</dbReference>